<proteinExistence type="predicted"/>
<sequence>MKFVKICSRANGSSHFSDEFWTLSEGDFTPPSPKGYSVTETIDATGVLMMHHPPGYKDEWHCAPVPVLGTVLGGLVRIETSDGDTRLLSPGDQFLAADLHGSGHRMEEANGRAYDVALVLLDGIPDMGAGGQSE</sequence>
<dbReference type="Proteomes" id="UP000048926">
    <property type="component" value="Unassembled WGS sequence"/>
</dbReference>
<reference evidence="2" key="1">
    <citation type="submission" date="2015-07" db="EMBL/GenBank/DDBJ databases">
        <authorList>
            <person name="Rodrigo-Torres Lidia"/>
            <person name="Arahal R.David."/>
        </authorList>
    </citation>
    <scope>NUCLEOTIDE SEQUENCE [LARGE SCALE GENOMIC DNA]</scope>
    <source>
        <strain evidence="2">CECT 4801</strain>
    </source>
</reference>
<evidence type="ECO:0000313" key="1">
    <source>
        <dbReference type="EMBL" id="CTQ43096.1"/>
    </source>
</evidence>
<accession>A0A0M6XZ28</accession>
<protein>
    <recommendedName>
        <fullName evidence="3">Cupin</fullName>
    </recommendedName>
</protein>
<dbReference type="InterPro" id="IPR014710">
    <property type="entry name" value="RmlC-like_jellyroll"/>
</dbReference>
<dbReference type="OrthoDB" id="7509071at2"/>
<name>A0A0M6XZ28_9HYPH</name>
<evidence type="ECO:0008006" key="3">
    <source>
        <dbReference type="Google" id="ProtNLM"/>
    </source>
</evidence>
<dbReference type="RefSeq" id="WP_055655201.1">
    <property type="nucleotide sequence ID" value="NZ_CXST01000001.1"/>
</dbReference>
<gene>
    <name evidence="1" type="ORF">LAL4801_01532</name>
</gene>
<keyword evidence="2" id="KW-1185">Reference proteome</keyword>
<evidence type="ECO:0000313" key="2">
    <source>
        <dbReference type="Proteomes" id="UP000048926"/>
    </source>
</evidence>
<dbReference type="EMBL" id="CXST01000001">
    <property type="protein sequence ID" value="CTQ43096.1"/>
    <property type="molecule type" value="Genomic_DNA"/>
</dbReference>
<dbReference type="AlphaFoldDB" id="A0A0M6XZ28"/>
<organism evidence="1 2">
    <name type="scientific">Roseibium aggregatum</name>
    <dbReference type="NCBI Taxonomy" id="187304"/>
    <lineage>
        <taxon>Bacteria</taxon>
        <taxon>Pseudomonadati</taxon>
        <taxon>Pseudomonadota</taxon>
        <taxon>Alphaproteobacteria</taxon>
        <taxon>Hyphomicrobiales</taxon>
        <taxon>Stappiaceae</taxon>
        <taxon>Roseibium</taxon>
    </lineage>
</organism>
<dbReference type="SUPFAM" id="SSF51182">
    <property type="entry name" value="RmlC-like cupins"/>
    <property type="match status" value="1"/>
</dbReference>
<dbReference type="Gene3D" id="2.60.120.10">
    <property type="entry name" value="Jelly Rolls"/>
    <property type="match status" value="1"/>
</dbReference>
<dbReference type="InterPro" id="IPR011051">
    <property type="entry name" value="RmlC_Cupin_sf"/>
</dbReference>